<evidence type="ECO:0000313" key="2">
    <source>
        <dbReference type="Proteomes" id="UP000215509"/>
    </source>
</evidence>
<organism evidence="1 2">
    <name type="scientific">Paenibacillus rigui</name>
    <dbReference type="NCBI Taxonomy" id="554312"/>
    <lineage>
        <taxon>Bacteria</taxon>
        <taxon>Bacillati</taxon>
        <taxon>Bacillota</taxon>
        <taxon>Bacilli</taxon>
        <taxon>Bacillales</taxon>
        <taxon>Paenibacillaceae</taxon>
        <taxon>Paenibacillus</taxon>
    </lineage>
</organism>
<accession>A0A229UVF1</accession>
<reference evidence="1 2" key="1">
    <citation type="submission" date="2017-07" db="EMBL/GenBank/DDBJ databases">
        <title>Genome sequencing and assembly of Paenibacillus rigui.</title>
        <authorList>
            <person name="Mayilraj S."/>
        </authorList>
    </citation>
    <scope>NUCLEOTIDE SEQUENCE [LARGE SCALE GENOMIC DNA]</scope>
    <source>
        <strain evidence="1 2">JCM 16352</strain>
    </source>
</reference>
<dbReference type="Proteomes" id="UP000215509">
    <property type="component" value="Unassembled WGS sequence"/>
</dbReference>
<comment type="caution">
    <text evidence="1">The sequence shown here is derived from an EMBL/GenBank/DDBJ whole genome shotgun (WGS) entry which is preliminary data.</text>
</comment>
<dbReference type="AlphaFoldDB" id="A0A229UVF1"/>
<protein>
    <recommendedName>
        <fullName evidence="3">DUF2140 domain-containing protein</fullName>
    </recommendedName>
</protein>
<proteinExistence type="predicted"/>
<name>A0A229UVF1_9BACL</name>
<evidence type="ECO:0000313" key="1">
    <source>
        <dbReference type="EMBL" id="OXM87293.1"/>
    </source>
</evidence>
<gene>
    <name evidence="1" type="ORF">CF651_06580</name>
</gene>
<dbReference type="RefSeq" id="WP_094014041.1">
    <property type="nucleotide sequence ID" value="NZ_NMQW01000008.1"/>
</dbReference>
<evidence type="ECO:0008006" key="3">
    <source>
        <dbReference type="Google" id="ProtNLM"/>
    </source>
</evidence>
<dbReference type="EMBL" id="NMQW01000008">
    <property type="protein sequence ID" value="OXM87293.1"/>
    <property type="molecule type" value="Genomic_DNA"/>
</dbReference>
<keyword evidence="2" id="KW-1185">Reference proteome</keyword>
<sequence length="179" mass="20194">MGKLFRSVLSLAVVVALLAAAAYWYARPTQALDLAYSELPVRSKLTEILANRKLEVTLNESEVNSLLKKALAAHAEVQEGVRITGARFSLEGDRWIADVNLLYKQQWEVGAKLYFTMQWHEPYLTAVHTGTQIRQAGIPVEWFQLKPLQIPLNDYLPKPAGVRGIAFENHEVKLALKLR</sequence>
<dbReference type="OrthoDB" id="2664080at2"/>